<dbReference type="Proteomes" id="UP000515152">
    <property type="component" value="Chromosome 16"/>
</dbReference>
<gene>
    <name evidence="9" type="primary">LOC122133608</name>
</gene>
<dbReference type="GO" id="GO:0008270">
    <property type="term" value="F:zinc ion binding"/>
    <property type="evidence" value="ECO:0007669"/>
    <property type="project" value="UniProtKB-KW"/>
</dbReference>
<dbReference type="RefSeq" id="XP_042566081.1">
    <property type="nucleotide sequence ID" value="XM_042710147.1"/>
</dbReference>
<reference evidence="9" key="1">
    <citation type="submission" date="2025-08" db="UniProtKB">
        <authorList>
            <consortium name="RefSeq"/>
        </authorList>
    </citation>
    <scope>IDENTIFICATION</scope>
</reference>
<feature type="domain" description="C3H1-type" evidence="7">
    <location>
        <begin position="80"/>
        <end position="102"/>
    </location>
</feature>
<evidence type="ECO:0000256" key="5">
    <source>
        <dbReference type="ARBA" id="ARBA00022833"/>
    </source>
</evidence>
<proteinExistence type="predicted"/>
<dbReference type="AlphaFoldDB" id="A0A8M1KPU8"/>
<evidence type="ECO:0000256" key="2">
    <source>
        <dbReference type="ARBA" id="ARBA00022723"/>
    </source>
</evidence>
<name>A0A8M1KPU8_CLUHA</name>
<keyword evidence="2 6" id="KW-0479">Metal-binding</keyword>
<evidence type="ECO:0000313" key="9">
    <source>
        <dbReference type="RefSeq" id="XP_042566081.1"/>
    </source>
</evidence>
<keyword evidence="4 6" id="KW-0863">Zinc-finger</keyword>
<dbReference type="GO" id="GO:0003950">
    <property type="term" value="F:NAD+ poly-ADP-ribosyltransferase activity"/>
    <property type="evidence" value="ECO:0007669"/>
    <property type="project" value="TreeGrafter"/>
</dbReference>
<dbReference type="PROSITE" id="PS50103">
    <property type="entry name" value="ZF_C3H1"/>
    <property type="match status" value="1"/>
</dbReference>
<evidence type="ECO:0000256" key="1">
    <source>
        <dbReference type="ARBA" id="ARBA00022553"/>
    </source>
</evidence>
<keyword evidence="1" id="KW-0597">Phosphoprotein</keyword>
<protein>
    <submittedName>
        <fullName evidence="9">Protein mono-ADP-ribosyltransferase PARP12-like</fullName>
    </submittedName>
</protein>
<dbReference type="GeneID" id="122133608"/>
<keyword evidence="3" id="KW-0677">Repeat</keyword>
<accession>A0A8M1KPU8</accession>
<dbReference type="InterPro" id="IPR051712">
    <property type="entry name" value="ARTD-AVP"/>
</dbReference>
<dbReference type="GO" id="GO:0005634">
    <property type="term" value="C:nucleus"/>
    <property type="evidence" value="ECO:0007669"/>
    <property type="project" value="TreeGrafter"/>
</dbReference>
<dbReference type="Pfam" id="PF25261">
    <property type="entry name" value="zf-CCCH_PARP12"/>
    <property type="match status" value="1"/>
</dbReference>
<dbReference type="KEGG" id="char:122133608"/>
<dbReference type="PANTHER" id="PTHR45740:SF2">
    <property type="entry name" value="POLY [ADP-RIBOSE] POLYMERASE"/>
    <property type="match status" value="1"/>
</dbReference>
<keyword evidence="5 6" id="KW-0862">Zinc</keyword>
<dbReference type="InterPro" id="IPR000571">
    <property type="entry name" value="Znf_CCCH"/>
</dbReference>
<evidence type="ECO:0000259" key="7">
    <source>
        <dbReference type="PROSITE" id="PS50103"/>
    </source>
</evidence>
<evidence type="ECO:0000256" key="3">
    <source>
        <dbReference type="ARBA" id="ARBA00022737"/>
    </source>
</evidence>
<organism evidence="8 9">
    <name type="scientific">Clupea harengus</name>
    <name type="common">Atlantic herring</name>
    <dbReference type="NCBI Taxonomy" id="7950"/>
    <lineage>
        <taxon>Eukaryota</taxon>
        <taxon>Metazoa</taxon>
        <taxon>Chordata</taxon>
        <taxon>Craniata</taxon>
        <taxon>Vertebrata</taxon>
        <taxon>Euteleostomi</taxon>
        <taxon>Actinopterygii</taxon>
        <taxon>Neopterygii</taxon>
        <taxon>Teleostei</taxon>
        <taxon>Clupei</taxon>
        <taxon>Clupeiformes</taxon>
        <taxon>Clupeoidei</taxon>
        <taxon>Clupeidae</taxon>
        <taxon>Clupea</taxon>
    </lineage>
</organism>
<sequence length="257" mass="28561">MSEANILKIICGNGGAIDYERLLELASGFPDINCFEFDSLIENEQLFSLTENSGVKQVLAKTNVRLCKVRDCTGCKNLHLCKLYLHGECTWGRRCGYGHNLNSHHNARVLSEHQLQRLSRAEIRQLLLHNDSPHVLLPPLCMSYNHGEGDYGRCDDKDNCTRLHICEGYIQGTCDSGDCGRSHDFFEPHPMRTLTIVNNNTKEGGSSTYSLMSVLSHIGTNADCVKCPFLVIKAQHQTQAGLPCSAGDTQPETSHVK</sequence>
<keyword evidence="8" id="KW-1185">Reference proteome</keyword>
<feature type="zinc finger region" description="C3H1-type" evidence="6">
    <location>
        <begin position="80"/>
        <end position="102"/>
    </location>
</feature>
<dbReference type="OrthoDB" id="6133115at2759"/>
<evidence type="ECO:0000256" key="4">
    <source>
        <dbReference type="ARBA" id="ARBA00022771"/>
    </source>
</evidence>
<dbReference type="InterPro" id="IPR057602">
    <property type="entry name" value="Zfn-CCCH_PARP12"/>
</dbReference>
<evidence type="ECO:0000313" key="8">
    <source>
        <dbReference type="Proteomes" id="UP000515152"/>
    </source>
</evidence>
<dbReference type="GO" id="GO:1990404">
    <property type="term" value="F:NAD+-protein mono-ADP-ribosyltransferase activity"/>
    <property type="evidence" value="ECO:0007669"/>
    <property type="project" value="TreeGrafter"/>
</dbReference>
<evidence type="ECO:0000256" key="6">
    <source>
        <dbReference type="PROSITE-ProRule" id="PRU00723"/>
    </source>
</evidence>
<dbReference type="PANTHER" id="PTHR45740">
    <property type="entry name" value="POLY [ADP-RIBOSE] POLYMERASE"/>
    <property type="match status" value="1"/>
</dbReference>